<organism evidence="1 2">
    <name type="scientific">Haloactinomyces albus</name>
    <dbReference type="NCBI Taxonomy" id="1352928"/>
    <lineage>
        <taxon>Bacteria</taxon>
        <taxon>Bacillati</taxon>
        <taxon>Actinomycetota</taxon>
        <taxon>Actinomycetes</taxon>
        <taxon>Actinopolysporales</taxon>
        <taxon>Actinopolysporaceae</taxon>
        <taxon>Haloactinomyces</taxon>
    </lineage>
</organism>
<accession>A0AAE3ZBM0</accession>
<comment type="caution">
    <text evidence="1">The sequence shown here is derived from an EMBL/GenBank/DDBJ whole genome shotgun (WGS) entry which is preliminary data.</text>
</comment>
<evidence type="ECO:0000313" key="2">
    <source>
        <dbReference type="Proteomes" id="UP001180845"/>
    </source>
</evidence>
<reference evidence="1" key="1">
    <citation type="submission" date="2023-07" db="EMBL/GenBank/DDBJ databases">
        <title>Sequencing the genomes of 1000 actinobacteria strains.</title>
        <authorList>
            <person name="Klenk H.-P."/>
        </authorList>
    </citation>
    <scope>NUCLEOTIDE SEQUENCE</scope>
    <source>
        <strain evidence="1">DSM 45977</strain>
    </source>
</reference>
<proteinExistence type="predicted"/>
<evidence type="ECO:0000313" key="1">
    <source>
        <dbReference type="EMBL" id="MDR7300728.1"/>
    </source>
</evidence>
<dbReference type="AlphaFoldDB" id="A0AAE3ZBM0"/>
<name>A0AAE3ZBM0_9ACTN</name>
<keyword evidence="2" id="KW-1185">Reference proteome</keyword>
<gene>
    <name evidence="1" type="ORF">JOF55_000909</name>
</gene>
<protein>
    <submittedName>
        <fullName evidence="1">Uncharacterized protein</fullName>
    </submittedName>
</protein>
<dbReference type="Proteomes" id="UP001180845">
    <property type="component" value="Unassembled WGS sequence"/>
</dbReference>
<dbReference type="EMBL" id="JAVDXW010000001">
    <property type="protein sequence ID" value="MDR7300728.1"/>
    <property type="molecule type" value="Genomic_DNA"/>
</dbReference>
<sequence>MSASGPVIAHEPSTRPTTRAMLVVLGWITRRPRVLVWIHVGAFEALSGQRERGRMVGERSFVRHVGRAERLRRMLRAGRRPRGWYVVHVFTRAELVDGLRLTTPS</sequence>